<dbReference type="Gene3D" id="1.10.150.50">
    <property type="entry name" value="Transcription Factor, Ets-1"/>
    <property type="match status" value="2"/>
</dbReference>
<dbReference type="PANTHER" id="PTHR12587">
    <property type="entry name" value="LAR INTERACTING PROTEIN LIP -RELATED PROTEIN"/>
    <property type="match status" value="1"/>
</dbReference>
<dbReference type="PANTHER" id="PTHR12587:SF14">
    <property type="entry name" value="AT31531P"/>
    <property type="match status" value="1"/>
</dbReference>
<evidence type="ECO:0000313" key="5">
    <source>
        <dbReference type="Proteomes" id="UP000887574"/>
    </source>
</evidence>
<feature type="domain" description="SAM" evidence="4">
    <location>
        <begin position="285"/>
        <end position="312"/>
    </location>
</feature>
<protein>
    <submittedName>
        <fullName evidence="6">SAM domain-containing protein</fullName>
    </submittedName>
</protein>
<dbReference type="SUPFAM" id="SSF47769">
    <property type="entry name" value="SAM/Pointed domain"/>
    <property type="match status" value="2"/>
</dbReference>
<evidence type="ECO:0000259" key="4">
    <source>
        <dbReference type="Pfam" id="PF00536"/>
    </source>
</evidence>
<dbReference type="InterPro" id="IPR013761">
    <property type="entry name" value="SAM/pointed_sf"/>
</dbReference>
<dbReference type="InterPro" id="IPR001660">
    <property type="entry name" value="SAM"/>
</dbReference>
<dbReference type="WBParaSite" id="jg11759">
    <property type="protein sequence ID" value="jg11759"/>
    <property type="gene ID" value="jg11759"/>
</dbReference>
<dbReference type="GO" id="GO:0007528">
    <property type="term" value="P:neuromuscular junction development"/>
    <property type="evidence" value="ECO:0007669"/>
    <property type="project" value="TreeGrafter"/>
</dbReference>
<evidence type="ECO:0000256" key="2">
    <source>
        <dbReference type="ARBA" id="ARBA00023054"/>
    </source>
</evidence>
<proteinExistence type="predicted"/>
<dbReference type="GO" id="GO:0048786">
    <property type="term" value="C:presynaptic active zone"/>
    <property type="evidence" value="ECO:0007669"/>
    <property type="project" value="TreeGrafter"/>
</dbReference>
<dbReference type="Proteomes" id="UP000887574">
    <property type="component" value="Unplaced"/>
</dbReference>
<evidence type="ECO:0000313" key="6">
    <source>
        <dbReference type="WBParaSite" id="jg11759"/>
    </source>
</evidence>
<keyword evidence="2" id="KW-0175">Coiled coil</keyword>
<dbReference type="AlphaFoldDB" id="A0A915CSU3"/>
<organism evidence="5 6">
    <name type="scientific">Ditylenchus dipsaci</name>
    <dbReference type="NCBI Taxonomy" id="166011"/>
    <lineage>
        <taxon>Eukaryota</taxon>
        <taxon>Metazoa</taxon>
        <taxon>Ecdysozoa</taxon>
        <taxon>Nematoda</taxon>
        <taxon>Chromadorea</taxon>
        <taxon>Rhabditida</taxon>
        <taxon>Tylenchina</taxon>
        <taxon>Tylenchomorpha</taxon>
        <taxon>Sphaerularioidea</taxon>
        <taxon>Anguinidae</taxon>
        <taxon>Anguininae</taxon>
        <taxon>Ditylenchus</taxon>
    </lineage>
</organism>
<dbReference type="Pfam" id="PF00536">
    <property type="entry name" value="SAM_1"/>
    <property type="match status" value="1"/>
</dbReference>
<evidence type="ECO:0000256" key="3">
    <source>
        <dbReference type="SAM" id="MobiDB-lite"/>
    </source>
</evidence>
<sequence>MQPSNSYTSALSSAASLPPIWNNGSARVYPPNMYNAHQPMFASGAPTMMPTLPPAFNMANVSSYRSPSSPAARQLAAELDELRRVEGNFLAPNQQQQPLYGSSSLPRSLHAKSNSAISIPRQKHSAGGGTATTSGVESDDELARGRQSSATTTNGKFKRGRTRSTIRNFLGKLARSSSQEIRNVPNGHVNSGIRTSVSARLNSIGSLASGPICIRPPVQHFVDWNCEQVCEWMAEAGFNQYVPKIEKELLIKNQLHRKRLRCLLNCIERNTGNVVEPADRMDIHQIMLWLDDIGLPQYRDVFAENLIDGRCFCV</sequence>
<keyword evidence="1" id="KW-0677">Repeat</keyword>
<reference evidence="6" key="1">
    <citation type="submission" date="2022-11" db="UniProtKB">
        <authorList>
            <consortium name="WormBaseParasite"/>
        </authorList>
    </citation>
    <scope>IDENTIFICATION</scope>
</reference>
<keyword evidence="5" id="KW-1185">Reference proteome</keyword>
<evidence type="ECO:0000256" key="1">
    <source>
        <dbReference type="ARBA" id="ARBA00022737"/>
    </source>
</evidence>
<feature type="compositionally biased region" description="Polar residues" evidence="3">
    <location>
        <begin position="146"/>
        <end position="155"/>
    </location>
</feature>
<feature type="compositionally biased region" description="Polar residues" evidence="3">
    <location>
        <begin position="91"/>
        <end position="117"/>
    </location>
</feature>
<name>A0A915CSU3_9BILA</name>
<feature type="region of interest" description="Disordered" evidence="3">
    <location>
        <begin position="89"/>
        <end position="161"/>
    </location>
</feature>
<accession>A0A915CSU3</accession>
<dbReference type="InterPro" id="IPR029515">
    <property type="entry name" value="Liprin"/>
</dbReference>